<keyword evidence="2" id="KW-1185">Reference proteome</keyword>
<gene>
    <name evidence="1" type="primary">lef-9</name>
    <name evidence="1" type="ORF">SlGVgp107</name>
</gene>
<proteinExistence type="predicted"/>
<dbReference type="InterPro" id="IPR007786">
    <property type="entry name" value="LEF-9"/>
</dbReference>
<accession>A5IZV9</accession>
<evidence type="ECO:0000313" key="1">
    <source>
        <dbReference type="EMBL" id="ABQ52050.1"/>
    </source>
</evidence>
<dbReference type="OrthoDB" id="4939at10239"/>
<name>A5IZV9_9BBAC</name>
<organism evidence="1 2">
    <name type="scientific">Spodoptera litura granulovirus</name>
    <dbReference type="NCBI Taxonomy" id="359919"/>
    <lineage>
        <taxon>Viruses</taxon>
        <taxon>Viruses incertae sedis</taxon>
        <taxon>Naldaviricetes</taxon>
        <taxon>Lefavirales</taxon>
        <taxon>Baculoviridae</taxon>
        <taxon>Betabaculovirus</taxon>
        <taxon>Betabaculovirus spliturae</taxon>
    </lineage>
</organism>
<protein>
    <submittedName>
        <fullName evidence="1">Lef-9</fullName>
    </submittedName>
</protein>
<evidence type="ECO:0000313" key="2">
    <source>
        <dbReference type="Proteomes" id="UP000202782"/>
    </source>
</evidence>
<dbReference type="GeneID" id="5184193"/>
<dbReference type="EMBL" id="DQ288858">
    <property type="protein sequence ID" value="ABQ52050.1"/>
    <property type="molecule type" value="Genomic_DNA"/>
</dbReference>
<dbReference type="Proteomes" id="UP000202782">
    <property type="component" value="Segment"/>
</dbReference>
<dbReference type="RefSeq" id="YP_001257058.1">
    <property type="nucleotide sequence ID" value="NC_009503.1"/>
</dbReference>
<dbReference type="KEGG" id="vg:5184193"/>
<sequence>MIMMYNADDDVIVVFEPKSETRISFLTDVRKLHDAVFLTCDRFGKFVRDVLNDLKLSKCGFYNSIIGQLITVYQECTERNEHTDLFAKILLANNVVVTDIKSCVFLKKLKTNKFTDDIDYLILPNFTLWDHNFLVFLNKKFNSKKECGLVNIWGAMQKISLTQGVIKDLIQNKNGYAGQYLYSTFLNTASFYANVQCFNGINEIIPPKSSIQRYFGRKLGNIKVWNTRHPNISQLSTQLSRVVVSDNDLNWNIQVGLGTFVGANRDCDGDKEVITYLPYPNSLIDLESMLYCDPKYSFICFDKNKLSFVSQQIYYIYRKIRIIDDFLKTYPIIYKIWSHHCNLTLSKRLDNLLRDTSLLLSSNCTTLLFKELLKFINNDEMVCEKEEVDKLNGSFLDIIESGAKGSNELLLSTSQYRNTTMYDVDKIARRALEGLNSHITSHGRVKFSGGDIYHNTVIFLNLYLDNNNICYKQKQLVIGEISHIPSEFLFPEHLIDFVIDDSH</sequence>
<dbReference type="GO" id="GO:0019083">
    <property type="term" value="P:viral transcription"/>
    <property type="evidence" value="ECO:0007669"/>
    <property type="project" value="InterPro"/>
</dbReference>
<reference evidence="1 2" key="1">
    <citation type="journal article" date="2008" name="J. Microbiol.">
        <title>Molecular and phylogenetic characterization of Spodoptera litura granulovirus.</title>
        <authorList>
            <person name="Wang Y."/>
            <person name="Choi J.Y."/>
            <person name="Roh J.Y."/>
            <person name="Woo S.D."/>
            <person name="Jin B.R."/>
            <person name="Je Y.H."/>
        </authorList>
    </citation>
    <scope>NUCLEOTIDE SEQUENCE [LARGE SCALE GENOMIC DNA]</scope>
    <source>
        <strain evidence="1">SlGV-K1</strain>
    </source>
</reference>
<dbReference type="Pfam" id="PF05094">
    <property type="entry name" value="LEF-9"/>
    <property type="match status" value="1"/>
</dbReference>